<name>A0ABU0V2F3_9BACI</name>
<protein>
    <submittedName>
        <fullName evidence="1">Uncharacterized protein</fullName>
    </submittedName>
</protein>
<keyword evidence="2" id="KW-1185">Reference proteome</keyword>
<dbReference type="EMBL" id="JAVCYS010000002">
    <property type="protein sequence ID" value="MDQ1851092.1"/>
    <property type="molecule type" value="Genomic_DNA"/>
</dbReference>
<reference evidence="1" key="1">
    <citation type="submission" date="2023-08" db="EMBL/GenBank/DDBJ databases">
        <title>Functional annotation and safety assessment of Bacillus stercoris.</title>
        <authorList>
            <person name="Pandit N.T."/>
            <person name="Ahir S.V."/>
            <person name="Chauhan D.A."/>
            <person name="Bose A."/>
            <person name="Dunlap C."/>
            <person name="Doshi J.A."/>
        </authorList>
    </citation>
    <scope>NUCLEOTIDE SEQUENCE</scope>
    <source>
        <strain evidence="1">ZBMF30</strain>
    </source>
</reference>
<dbReference type="RefSeq" id="WP_017696878.1">
    <property type="nucleotide sequence ID" value="NZ_CP121861.1"/>
</dbReference>
<comment type="caution">
    <text evidence="1">The sequence shown here is derived from an EMBL/GenBank/DDBJ whole genome shotgun (WGS) entry which is preliminary data.</text>
</comment>
<organism evidence="1 2">
    <name type="scientific">Bacillus stercoris</name>
    <dbReference type="NCBI Taxonomy" id="2054641"/>
    <lineage>
        <taxon>Bacteria</taxon>
        <taxon>Bacillati</taxon>
        <taxon>Bacillota</taxon>
        <taxon>Bacilli</taxon>
        <taxon>Bacillales</taxon>
        <taxon>Bacillaceae</taxon>
        <taxon>Bacillus</taxon>
    </lineage>
</organism>
<evidence type="ECO:0000313" key="2">
    <source>
        <dbReference type="Proteomes" id="UP001177898"/>
    </source>
</evidence>
<accession>A0ABU0V2F3</accession>
<sequence>MTPYEKIINVFHSLFQSNEVLPEGLEKQFLINAISDYETDLTDLGFHEETNTFDVKLSRAQTQLLGMLMYRGYLGRYRDRALKLNNVIGRDIQLTGLANTKAQVNRAYESLCDDIDQKISKLKTNNFE</sequence>
<proteinExistence type="predicted"/>
<evidence type="ECO:0000313" key="1">
    <source>
        <dbReference type="EMBL" id="MDQ1851092.1"/>
    </source>
</evidence>
<gene>
    <name evidence="1" type="ORF">RAQ16_01580</name>
</gene>
<dbReference type="GeneID" id="86873360"/>
<dbReference type="Proteomes" id="UP001177898">
    <property type="component" value="Unassembled WGS sequence"/>
</dbReference>